<protein>
    <submittedName>
        <fullName evidence="1">Uncharacterized protein</fullName>
    </submittedName>
</protein>
<comment type="caution">
    <text evidence="1">The sequence shown here is derived from an EMBL/GenBank/DDBJ whole genome shotgun (WGS) entry which is preliminary data.</text>
</comment>
<dbReference type="EMBL" id="CAUYUJ010006180">
    <property type="protein sequence ID" value="CAK0816375.1"/>
    <property type="molecule type" value="Genomic_DNA"/>
</dbReference>
<accession>A0ABN9RBN2</accession>
<reference evidence="1" key="1">
    <citation type="submission" date="2023-10" db="EMBL/GenBank/DDBJ databases">
        <authorList>
            <person name="Chen Y."/>
            <person name="Shah S."/>
            <person name="Dougan E. K."/>
            <person name="Thang M."/>
            <person name="Chan C."/>
        </authorList>
    </citation>
    <scope>NUCLEOTIDE SEQUENCE [LARGE SCALE GENOMIC DNA]</scope>
</reference>
<name>A0ABN9RBN2_9DINO</name>
<proteinExistence type="predicted"/>
<organism evidence="1 2">
    <name type="scientific">Prorocentrum cordatum</name>
    <dbReference type="NCBI Taxonomy" id="2364126"/>
    <lineage>
        <taxon>Eukaryota</taxon>
        <taxon>Sar</taxon>
        <taxon>Alveolata</taxon>
        <taxon>Dinophyceae</taxon>
        <taxon>Prorocentrales</taxon>
        <taxon>Prorocentraceae</taxon>
        <taxon>Prorocentrum</taxon>
    </lineage>
</organism>
<gene>
    <name evidence="1" type="ORF">PCOR1329_LOCUS19367</name>
</gene>
<evidence type="ECO:0000313" key="2">
    <source>
        <dbReference type="Proteomes" id="UP001189429"/>
    </source>
</evidence>
<sequence>MNIRERVSELAAYANAAAVSTVEKVHGAAAAEAFFEKVRVDPAVLQLLQDAVERKKGEFIGARLEVQLLAVWLTRLWFNCDGGVGRVQTTYREESGGDMAEGRGLDVVAFQRAPKQCAVKQSSRASRRAVAEYYSANCLAFSVGSRALWYLSAAPSNCALRAFICDALENYLAPLVEHMRKHVNVYSGSVVRGGGHWDLAVRVLNNKEREFGVILGWIGVDGALLKPVIASKTEDLVDLLPMGKYPEQTTTVVADTPKADGSQAVDRFSEPLTAIAGDPDLSEAGVTLLRTAVEKTVATFPASMGADADGAADLRRFLQLPSVSKCRLWKKEFGAYPRGEWRRASRGKQPERVRGLRGVWAAKVRAHCRRLLKPLRVEGLWAWQSAARAIGAAGVPVQSGTVPVERLWECLKGMPPRGARTVSLRWFNVLSQLAFLRFNYRHYGTGCLPPWAVRDALLAQRLEAVVMLGVELEDDDGLDHLKHLFAPFL</sequence>
<dbReference type="Proteomes" id="UP001189429">
    <property type="component" value="Unassembled WGS sequence"/>
</dbReference>
<keyword evidence="2" id="KW-1185">Reference proteome</keyword>
<evidence type="ECO:0000313" key="1">
    <source>
        <dbReference type="EMBL" id="CAK0816375.1"/>
    </source>
</evidence>